<evidence type="ECO:0000256" key="2">
    <source>
        <dbReference type="ARBA" id="ARBA00022908"/>
    </source>
</evidence>
<dbReference type="InterPro" id="IPR038488">
    <property type="entry name" value="Integrase_DNA-bd_sf"/>
</dbReference>
<dbReference type="GO" id="GO:0015074">
    <property type="term" value="P:DNA integration"/>
    <property type="evidence" value="ECO:0007669"/>
    <property type="project" value="UniProtKB-KW"/>
</dbReference>
<protein>
    <submittedName>
        <fullName evidence="4">DUF4102 domain-containing protein</fullName>
    </submittedName>
</protein>
<dbReference type="InterPro" id="IPR025166">
    <property type="entry name" value="Integrase_DNA_bind_dom"/>
</dbReference>
<gene>
    <name evidence="4" type="ORF">C4860_01610</name>
</gene>
<dbReference type="Gene3D" id="3.30.160.390">
    <property type="entry name" value="Integrase, DNA-binding domain"/>
    <property type="match status" value="1"/>
</dbReference>
<evidence type="ECO:0000313" key="4">
    <source>
        <dbReference type="EMBL" id="PVJ00930.1"/>
    </source>
</evidence>
<evidence type="ECO:0000259" key="3">
    <source>
        <dbReference type="Pfam" id="PF13356"/>
    </source>
</evidence>
<organism evidence="4 5">
    <name type="scientific">Salmonella enterica</name>
    <name type="common">Salmonella choleraesuis</name>
    <dbReference type="NCBI Taxonomy" id="28901"/>
    <lineage>
        <taxon>Bacteria</taxon>
        <taxon>Pseudomonadati</taxon>
        <taxon>Pseudomonadota</taxon>
        <taxon>Gammaproteobacteria</taxon>
        <taxon>Enterobacterales</taxon>
        <taxon>Enterobacteriaceae</taxon>
        <taxon>Salmonella</taxon>
    </lineage>
</organism>
<proteinExistence type="inferred from homology"/>
<evidence type="ECO:0000256" key="1">
    <source>
        <dbReference type="ARBA" id="ARBA00008857"/>
    </source>
</evidence>
<accession>A0A2T8TGZ0</accession>
<sequence length="155" mass="17289">MALTDLAIRHARPLSKAYRLSDCHGLYLQVNPSGSKLWYLKFRFGNKENRMALGPYPLISLVLAREKQADIRRLILEGINPAEKRREDKRGGEPLYTFESVAREWVSSNINWSAEHSTALFSELTGFNIALNAVQSGSRASGASCAADNPLLLQL</sequence>
<reference evidence="4 5" key="1">
    <citation type="submission" date="2018-04" db="EMBL/GenBank/DDBJ databases">
        <title>Serotype diversity and antimicrobial resistance among Salmonella enterica isolated from patients at an equine referral hospital.</title>
        <authorList>
            <person name="Leon I.M."/>
            <person name="Lawhon S.D."/>
            <person name="Norman K.N."/>
            <person name="Threadgill D.S."/>
            <person name="Ohta N."/>
            <person name="Vinasco J."/>
            <person name="Scott H.M."/>
        </authorList>
    </citation>
    <scope>NUCLEOTIDE SEQUENCE [LARGE SCALE GENOMIC DNA]</scope>
    <source>
        <strain evidence="4 5">235</strain>
    </source>
</reference>
<dbReference type="AlphaFoldDB" id="A0A2T8TGZ0"/>
<dbReference type="InterPro" id="IPR050808">
    <property type="entry name" value="Phage_Integrase"/>
</dbReference>
<name>A0A2T8TGZ0_SALER</name>
<feature type="domain" description="Integrase DNA-binding" evidence="3">
    <location>
        <begin position="3"/>
        <end position="87"/>
    </location>
</feature>
<comment type="caution">
    <text evidence="4">The sequence shown here is derived from an EMBL/GenBank/DDBJ whole genome shotgun (WGS) entry which is preliminary data.</text>
</comment>
<keyword evidence="2" id="KW-0229">DNA integration</keyword>
<dbReference type="PANTHER" id="PTHR30629:SF2">
    <property type="entry name" value="PROPHAGE INTEGRASE INTS-RELATED"/>
    <property type="match status" value="1"/>
</dbReference>
<comment type="similarity">
    <text evidence="1">Belongs to the 'phage' integrase family.</text>
</comment>
<dbReference type="Proteomes" id="UP000245912">
    <property type="component" value="Unassembled WGS sequence"/>
</dbReference>
<dbReference type="EMBL" id="QDLQ01000001">
    <property type="protein sequence ID" value="PVJ00930.1"/>
    <property type="molecule type" value="Genomic_DNA"/>
</dbReference>
<evidence type="ECO:0000313" key="5">
    <source>
        <dbReference type="Proteomes" id="UP000245912"/>
    </source>
</evidence>
<dbReference type="Pfam" id="PF13356">
    <property type="entry name" value="Arm-DNA-bind_3"/>
    <property type="match status" value="1"/>
</dbReference>
<dbReference type="PANTHER" id="PTHR30629">
    <property type="entry name" value="PROPHAGE INTEGRASE"/>
    <property type="match status" value="1"/>
</dbReference>